<dbReference type="HOGENOM" id="CLU_2869126_0_0_1"/>
<name>A0A0D0BQ73_9AGAM</name>
<keyword evidence="2" id="KW-1185">Reference proteome</keyword>
<dbReference type="Proteomes" id="UP000054485">
    <property type="component" value="Unassembled WGS sequence"/>
</dbReference>
<dbReference type="AlphaFoldDB" id="A0A0D0BQ73"/>
<protein>
    <submittedName>
        <fullName evidence="1">Uncharacterized protein</fullName>
    </submittedName>
</protein>
<dbReference type="EMBL" id="KN835143">
    <property type="protein sequence ID" value="KIK47842.1"/>
    <property type="molecule type" value="Genomic_DNA"/>
</dbReference>
<reference evidence="2" key="2">
    <citation type="submission" date="2015-01" db="EMBL/GenBank/DDBJ databases">
        <title>Evolutionary Origins and Diversification of the Mycorrhizal Mutualists.</title>
        <authorList>
            <consortium name="DOE Joint Genome Institute"/>
            <consortium name="Mycorrhizal Genomics Consortium"/>
            <person name="Kohler A."/>
            <person name="Kuo A."/>
            <person name="Nagy L.G."/>
            <person name="Floudas D."/>
            <person name="Copeland A."/>
            <person name="Barry K.W."/>
            <person name="Cichocki N."/>
            <person name="Veneault-Fourrey C."/>
            <person name="LaButti K."/>
            <person name="Lindquist E.A."/>
            <person name="Lipzen A."/>
            <person name="Lundell T."/>
            <person name="Morin E."/>
            <person name="Murat C."/>
            <person name="Riley R."/>
            <person name="Ohm R."/>
            <person name="Sun H."/>
            <person name="Tunlid A."/>
            <person name="Henrissat B."/>
            <person name="Grigoriev I.V."/>
            <person name="Hibbett D.S."/>
            <person name="Martin F."/>
        </authorList>
    </citation>
    <scope>NUCLEOTIDE SEQUENCE [LARGE SCALE GENOMIC DNA]</scope>
    <source>
        <strain evidence="2">UH-Slu-Lm8-n1</strain>
    </source>
</reference>
<evidence type="ECO:0000313" key="1">
    <source>
        <dbReference type="EMBL" id="KIK47842.1"/>
    </source>
</evidence>
<organism evidence="1 2">
    <name type="scientific">Suillus luteus UH-Slu-Lm8-n1</name>
    <dbReference type="NCBI Taxonomy" id="930992"/>
    <lineage>
        <taxon>Eukaryota</taxon>
        <taxon>Fungi</taxon>
        <taxon>Dikarya</taxon>
        <taxon>Basidiomycota</taxon>
        <taxon>Agaricomycotina</taxon>
        <taxon>Agaricomycetes</taxon>
        <taxon>Agaricomycetidae</taxon>
        <taxon>Boletales</taxon>
        <taxon>Suillineae</taxon>
        <taxon>Suillaceae</taxon>
        <taxon>Suillus</taxon>
    </lineage>
</organism>
<sequence>MSLPGWCSRGWCSMRWQEIQRRRVVGGASVVDFTQSFESQFIHQHSGRSNDSEDATRDYWALAG</sequence>
<evidence type="ECO:0000313" key="2">
    <source>
        <dbReference type="Proteomes" id="UP000054485"/>
    </source>
</evidence>
<reference evidence="1 2" key="1">
    <citation type="submission" date="2014-04" db="EMBL/GenBank/DDBJ databases">
        <authorList>
            <consortium name="DOE Joint Genome Institute"/>
            <person name="Kuo A."/>
            <person name="Ruytinx J."/>
            <person name="Rineau F."/>
            <person name="Colpaert J."/>
            <person name="Kohler A."/>
            <person name="Nagy L.G."/>
            <person name="Floudas D."/>
            <person name="Copeland A."/>
            <person name="Barry K.W."/>
            <person name="Cichocki N."/>
            <person name="Veneault-Fourrey C."/>
            <person name="LaButti K."/>
            <person name="Lindquist E.A."/>
            <person name="Lipzen A."/>
            <person name="Lundell T."/>
            <person name="Morin E."/>
            <person name="Murat C."/>
            <person name="Sun H."/>
            <person name="Tunlid A."/>
            <person name="Henrissat B."/>
            <person name="Grigoriev I.V."/>
            <person name="Hibbett D.S."/>
            <person name="Martin F."/>
            <person name="Nordberg H.P."/>
            <person name="Cantor M.N."/>
            <person name="Hua S.X."/>
        </authorList>
    </citation>
    <scope>NUCLEOTIDE SEQUENCE [LARGE SCALE GENOMIC DNA]</scope>
    <source>
        <strain evidence="1 2">UH-Slu-Lm8-n1</strain>
    </source>
</reference>
<proteinExistence type="predicted"/>
<accession>A0A0D0BQ73</accession>
<gene>
    <name evidence="1" type="ORF">CY34DRAFT_798920</name>
</gene>
<dbReference type="InParanoid" id="A0A0D0BQ73"/>